<name>A0A8X8BV85_POLSE</name>
<dbReference type="InterPro" id="IPR001660">
    <property type="entry name" value="SAM"/>
</dbReference>
<feature type="non-terminal residue" evidence="3">
    <location>
        <position position="198"/>
    </location>
</feature>
<dbReference type="SUPFAM" id="SSF47769">
    <property type="entry name" value="SAM/Pointed domain"/>
    <property type="match status" value="1"/>
</dbReference>
<dbReference type="GO" id="GO:0009898">
    <property type="term" value="C:cytoplasmic side of plasma membrane"/>
    <property type="evidence" value="ECO:0007669"/>
    <property type="project" value="TreeGrafter"/>
</dbReference>
<evidence type="ECO:0000313" key="3">
    <source>
        <dbReference type="EMBL" id="KAG2467491.1"/>
    </source>
</evidence>
<dbReference type="EMBL" id="JAATIS010000859">
    <property type="protein sequence ID" value="KAG2467491.1"/>
    <property type="molecule type" value="Genomic_DNA"/>
</dbReference>
<evidence type="ECO:0000259" key="2">
    <source>
        <dbReference type="Pfam" id="PF07647"/>
    </source>
</evidence>
<organism evidence="3 4">
    <name type="scientific">Polypterus senegalus</name>
    <name type="common">Senegal bichir</name>
    <dbReference type="NCBI Taxonomy" id="55291"/>
    <lineage>
        <taxon>Eukaryota</taxon>
        <taxon>Metazoa</taxon>
        <taxon>Chordata</taxon>
        <taxon>Craniata</taxon>
        <taxon>Vertebrata</taxon>
        <taxon>Euteleostomi</taxon>
        <taxon>Actinopterygii</taxon>
        <taxon>Polypteriformes</taxon>
        <taxon>Polypteridae</taxon>
        <taxon>Polypterus</taxon>
    </lineage>
</organism>
<dbReference type="Proteomes" id="UP000886611">
    <property type="component" value="Unassembled WGS sequence"/>
</dbReference>
<feature type="domain" description="SAM" evidence="2">
    <location>
        <begin position="129"/>
        <end position="164"/>
    </location>
</feature>
<evidence type="ECO:0000256" key="1">
    <source>
        <dbReference type="SAM" id="MobiDB-lite"/>
    </source>
</evidence>
<proteinExistence type="predicted"/>
<dbReference type="AlphaFoldDB" id="A0A8X8BV85"/>
<dbReference type="Pfam" id="PF07647">
    <property type="entry name" value="SAM_2"/>
    <property type="match status" value="1"/>
</dbReference>
<dbReference type="Gene3D" id="1.10.150.50">
    <property type="entry name" value="Transcription Factor, Ets-1"/>
    <property type="match status" value="1"/>
</dbReference>
<dbReference type="PANTHER" id="PTHR20843">
    <property type="entry name" value="STERILE ALPHA MOTIF DOMAIN CONTAINING PROTEIN 10"/>
    <property type="match status" value="1"/>
</dbReference>
<feature type="region of interest" description="Disordered" evidence="1">
    <location>
        <begin position="81"/>
        <end position="121"/>
    </location>
</feature>
<evidence type="ECO:0000313" key="4">
    <source>
        <dbReference type="Proteomes" id="UP000886611"/>
    </source>
</evidence>
<dbReference type="InterPro" id="IPR013761">
    <property type="entry name" value="SAM/pointed_sf"/>
</dbReference>
<dbReference type="GO" id="GO:0007169">
    <property type="term" value="P:cell surface receptor protein tyrosine kinase signaling pathway"/>
    <property type="evidence" value="ECO:0007669"/>
    <property type="project" value="TreeGrafter"/>
</dbReference>
<feature type="non-terminal residue" evidence="3">
    <location>
        <position position="1"/>
    </location>
</feature>
<keyword evidence="4" id="KW-1185">Reference proteome</keyword>
<reference evidence="3 4" key="1">
    <citation type="journal article" date="2021" name="Cell">
        <title>Tracing the genetic footprints of vertebrate landing in non-teleost ray-finned fishes.</title>
        <authorList>
            <person name="Bi X."/>
            <person name="Wang K."/>
            <person name="Yang L."/>
            <person name="Pan H."/>
            <person name="Jiang H."/>
            <person name="Wei Q."/>
            <person name="Fang M."/>
            <person name="Yu H."/>
            <person name="Zhu C."/>
            <person name="Cai Y."/>
            <person name="He Y."/>
            <person name="Gan X."/>
            <person name="Zeng H."/>
            <person name="Yu D."/>
            <person name="Zhu Y."/>
            <person name="Jiang H."/>
            <person name="Qiu Q."/>
            <person name="Yang H."/>
            <person name="Zhang Y.E."/>
            <person name="Wang W."/>
            <person name="Zhu M."/>
            <person name="He S."/>
            <person name="Zhang G."/>
        </authorList>
    </citation>
    <scope>NUCLEOTIDE SEQUENCE [LARGE SCALE GENOMIC DNA]</scope>
    <source>
        <strain evidence="3">Bchr_013</strain>
    </source>
</reference>
<sequence>MHWYSVLPLHDKTAQELGWHPLGLVQPLGVLNNKGPARRITPGGIVPHDRSAVTDGNTAVHCPLSQNGVEHVECTEDITLHPRAESAESPAGKETNNERIPESKASPKQLNSEGETTRPGHVKLTKPVALWTQQDVCKWLKKHCPNQYQVYSEAFKQHDITGFAAGGLPYMQLHLTFSCWSGSSLSPDSVQLGRTEPP</sequence>
<gene>
    <name evidence="3" type="primary">Samd12</name>
    <name evidence="3" type="ORF">GTO96_0009972</name>
</gene>
<protein>
    <submittedName>
        <fullName evidence="3">SAM12 protein</fullName>
    </submittedName>
</protein>
<dbReference type="InterPro" id="IPR052268">
    <property type="entry name" value="SAM_domain-containing_protein"/>
</dbReference>
<comment type="caution">
    <text evidence="3">The sequence shown here is derived from an EMBL/GenBank/DDBJ whole genome shotgun (WGS) entry which is preliminary data.</text>
</comment>
<accession>A0A8X8BV85</accession>
<dbReference type="PANTHER" id="PTHR20843:SF2">
    <property type="entry name" value="STERILE ALPHA MOTIF DOMAIN-CONTAINING PROTEIN 12"/>
    <property type="match status" value="1"/>
</dbReference>